<proteinExistence type="predicted"/>
<feature type="non-terminal residue" evidence="1">
    <location>
        <position position="222"/>
    </location>
</feature>
<gene>
    <name evidence="1" type="ORF">RPERSI_LOCUS9086</name>
</gene>
<dbReference type="Proteomes" id="UP000789920">
    <property type="component" value="Unassembled WGS sequence"/>
</dbReference>
<keyword evidence="2" id="KW-1185">Reference proteome</keyword>
<evidence type="ECO:0000313" key="1">
    <source>
        <dbReference type="EMBL" id="CAG8680326.1"/>
    </source>
</evidence>
<name>A0ACA9NXU8_9GLOM</name>
<accession>A0ACA9NXU8</accession>
<reference evidence="1" key="1">
    <citation type="submission" date="2021-06" db="EMBL/GenBank/DDBJ databases">
        <authorList>
            <person name="Kallberg Y."/>
            <person name="Tangrot J."/>
            <person name="Rosling A."/>
        </authorList>
    </citation>
    <scope>NUCLEOTIDE SEQUENCE</scope>
    <source>
        <strain evidence="1">MA461A</strain>
    </source>
</reference>
<protein>
    <submittedName>
        <fullName evidence="1">4392_t:CDS:1</fullName>
    </submittedName>
</protein>
<sequence>MATFELLRNESVDCSIQVEAESSSQILHDGCMKKSSETTMPELPDLSELIDKLKNDRRFHEVINEKNKDLLHSNDLEHFHQTFNVTGLRPSFVNHSGYVILILNDCGSMFRWDKMSQDFDYLGNSLREGLTNYIYHPEKICTIIEFTGEMIPREELRYQSIKKLHGLKFQSFAKMLIHSDYYQEGKESIQIYRNEKTYKFTDSVEEFQKSDWLEYEILNTYN</sequence>
<comment type="caution">
    <text evidence="1">The sequence shown here is derived from an EMBL/GenBank/DDBJ whole genome shotgun (WGS) entry which is preliminary data.</text>
</comment>
<dbReference type="EMBL" id="CAJVQC010016847">
    <property type="protein sequence ID" value="CAG8680326.1"/>
    <property type="molecule type" value="Genomic_DNA"/>
</dbReference>
<evidence type="ECO:0000313" key="2">
    <source>
        <dbReference type="Proteomes" id="UP000789920"/>
    </source>
</evidence>
<organism evidence="1 2">
    <name type="scientific">Racocetra persica</name>
    <dbReference type="NCBI Taxonomy" id="160502"/>
    <lineage>
        <taxon>Eukaryota</taxon>
        <taxon>Fungi</taxon>
        <taxon>Fungi incertae sedis</taxon>
        <taxon>Mucoromycota</taxon>
        <taxon>Glomeromycotina</taxon>
        <taxon>Glomeromycetes</taxon>
        <taxon>Diversisporales</taxon>
        <taxon>Gigasporaceae</taxon>
        <taxon>Racocetra</taxon>
    </lineage>
</organism>